<evidence type="ECO:0000256" key="4">
    <source>
        <dbReference type="ARBA" id="ARBA00022692"/>
    </source>
</evidence>
<evidence type="ECO:0000259" key="8">
    <source>
        <dbReference type="PROSITE" id="PS50928"/>
    </source>
</evidence>
<name>A0ABP4NEJ5_9ACTN</name>
<organism evidence="9 10">
    <name type="scientific">Dactylosporangium maewongense</name>
    <dbReference type="NCBI Taxonomy" id="634393"/>
    <lineage>
        <taxon>Bacteria</taxon>
        <taxon>Bacillati</taxon>
        <taxon>Actinomycetota</taxon>
        <taxon>Actinomycetes</taxon>
        <taxon>Micromonosporales</taxon>
        <taxon>Micromonosporaceae</taxon>
        <taxon>Dactylosporangium</taxon>
    </lineage>
</organism>
<keyword evidence="5 7" id="KW-1133">Transmembrane helix</keyword>
<comment type="caution">
    <text evidence="9">The sequence shown here is derived from an EMBL/GenBank/DDBJ whole genome shotgun (WGS) entry which is preliminary data.</text>
</comment>
<feature type="transmembrane region" description="Helical" evidence="7">
    <location>
        <begin position="199"/>
        <end position="224"/>
    </location>
</feature>
<dbReference type="PANTHER" id="PTHR43386">
    <property type="entry name" value="OLIGOPEPTIDE TRANSPORT SYSTEM PERMEASE PROTEIN APPC"/>
    <property type="match status" value="1"/>
</dbReference>
<keyword evidence="6 7" id="KW-0472">Membrane</keyword>
<proteinExistence type="inferred from homology"/>
<feature type="transmembrane region" description="Helical" evidence="7">
    <location>
        <begin position="244"/>
        <end position="266"/>
    </location>
</feature>
<sequence length="278" mass="28681">MTDIAVTAKARPRVPAAGVVVAGVVLAALLVAVLVPDSLAAGPDEVDPLIALRPPDGTHWLGTDQLGRDVYARIVHGARISLVTGVAATALAVVAGTLLGLLSALGGRLVDEVLMRAVDVLLALPGILLALLVIAVLGPGPVSELVAIAFAAVPGYARMIRGQALSVRRADYVTSAIAVGVRPIGLVWRHVLPNSLGPVLVLATLGTGSAIIIGSSLSFLGLGPRQPTPEWGAMLADGRDFLSTAWWVGVFPGLAITVTVVAVTVLGRRWQRRFEGLR</sequence>
<dbReference type="Proteomes" id="UP001501470">
    <property type="component" value="Unassembled WGS sequence"/>
</dbReference>
<dbReference type="CDD" id="cd06261">
    <property type="entry name" value="TM_PBP2"/>
    <property type="match status" value="1"/>
</dbReference>
<dbReference type="PANTHER" id="PTHR43386:SF25">
    <property type="entry name" value="PEPTIDE ABC TRANSPORTER PERMEASE PROTEIN"/>
    <property type="match status" value="1"/>
</dbReference>
<keyword evidence="4 7" id="KW-0812">Transmembrane</keyword>
<keyword evidence="3" id="KW-1003">Cell membrane</keyword>
<dbReference type="SUPFAM" id="SSF161098">
    <property type="entry name" value="MetI-like"/>
    <property type="match status" value="1"/>
</dbReference>
<reference evidence="10" key="1">
    <citation type="journal article" date="2019" name="Int. J. Syst. Evol. Microbiol.">
        <title>The Global Catalogue of Microorganisms (GCM) 10K type strain sequencing project: providing services to taxonomists for standard genome sequencing and annotation.</title>
        <authorList>
            <consortium name="The Broad Institute Genomics Platform"/>
            <consortium name="The Broad Institute Genome Sequencing Center for Infectious Disease"/>
            <person name="Wu L."/>
            <person name="Ma J."/>
        </authorList>
    </citation>
    <scope>NUCLEOTIDE SEQUENCE [LARGE SCALE GENOMIC DNA]</scope>
    <source>
        <strain evidence="10">JCM 15933</strain>
    </source>
</reference>
<evidence type="ECO:0000256" key="7">
    <source>
        <dbReference type="RuleBase" id="RU363032"/>
    </source>
</evidence>
<dbReference type="RefSeq" id="WP_344511080.1">
    <property type="nucleotide sequence ID" value="NZ_BAAAQD010000026.1"/>
</dbReference>
<dbReference type="InterPro" id="IPR035906">
    <property type="entry name" value="MetI-like_sf"/>
</dbReference>
<dbReference type="Gene3D" id="1.10.3720.10">
    <property type="entry name" value="MetI-like"/>
    <property type="match status" value="1"/>
</dbReference>
<evidence type="ECO:0000313" key="9">
    <source>
        <dbReference type="EMBL" id="GAA1557909.1"/>
    </source>
</evidence>
<protein>
    <submittedName>
        <fullName evidence="9">ABC transporter permease</fullName>
    </submittedName>
</protein>
<dbReference type="InterPro" id="IPR000515">
    <property type="entry name" value="MetI-like"/>
</dbReference>
<feature type="transmembrane region" description="Helical" evidence="7">
    <location>
        <begin position="14"/>
        <end position="35"/>
    </location>
</feature>
<accession>A0ABP4NEJ5</accession>
<dbReference type="PROSITE" id="PS50928">
    <property type="entry name" value="ABC_TM1"/>
    <property type="match status" value="1"/>
</dbReference>
<comment type="similarity">
    <text evidence="7">Belongs to the binding-protein-dependent transport system permease family.</text>
</comment>
<dbReference type="EMBL" id="BAAAQD010000026">
    <property type="protein sequence ID" value="GAA1557909.1"/>
    <property type="molecule type" value="Genomic_DNA"/>
</dbReference>
<gene>
    <name evidence="9" type="ORF">GCM10009827_093560</name>
</gene>
<keyword evidence="2 7" id="KW-0813">Transport</keyword>
<feature type="transmembrane region" description="Helical" evidence="7">
    <location>
        <begin position="80"/>
        <end position="105"/>
    </location>
</feature>
<evidence type="ECO:0000256" key="6">
    <source>
        <dbReference type="ARBA" id="ARBA00023136"/>
    </source>
</evidence>
<evidence type="ECO:0000256" key="1">
    <source>
        <dbReference type="ARBA" id="ARBA00004651"/>
    </source>
</evidence>
<evidence type="ECO:0000313" key="10">
    <source>
        <dbReference type="Proteomes" id="UP001501470"/>
    </source>
</evidence>
<evidence type="ECO:0000256" key="3">
    <source>
        <dbReference type="ARBA" id="ARBA00022475"/>
    </source>
</evidence>
<comment type="subcellular location">
    <subcellularLocation>
        <location evidence="1 7">Cell membrane</location>
        <topology evidence="1 7">Multi-pass membrane protein</topology>
    </subcellularLocation>
</comment>
<evidence type="ECO:0000256" key="2">
    <source>
        <dbReference type="ARBA" id="ARBA00022448"/>
    </source>
</evidence>
<feature type="transmembrane region" description="Helical" evidence="7">
    <location>
        <begin position="117"/>
        <end position="136"/>
    </location>
</feature>
<dbReference type="Pfam" id="PF00528">
    <property type="entry name" value="BPD_transp_1"/>
    <property type="match status" value="1"/>
</dbReference>
<feature type="domain" description="ABC transmembrane type-1" evidence="8">
    <location>
        <begin position="78"/>
        <end position="267"/>
    </location>
</feature>
<evidence type="ECO:0000256" key="5">
    <source>
        <dbReference type="ARBA" id="ARBA00022989"/>
    </source>
</evidence>
<dbReference type="InterPro" id="IPR050366">
    <property type="entry name" value="BP-dependent_transpt_permease"/>
</dbReference>
<keyword evidence="10" id="KW-1185">Reference proteome</keyword>